<evidence type="ECO:0000313" key="3">
    <source>
        <dbReference type="EMBL" id="MCZ3372565.1"/>
    </source>
</evidence>
<proteinExistence type="predicted"/>
<protein>
    <submittedName>
        <fullName evidence="3">Uncharacterized protein</fullName>
    </submittedName>
</protein>
<accession>A0A9E5A0T0</accession>
<sequence>MTKKILYYLKLLNLKNLASHLSGKIPKWAIITIIAAIILVRILAGLSRCISIKN</sequence>
<feature type="transmembrane region" description="Helical" evidence="1">
    <location>
        <begin position="25"/>
        <end position="44"/>
    </location>
</feature>
<keyword evidence="1" id="KW-1133">Transmembrane helix</keyword>
<dbReference type="EMBL" id="JAPVER010000018">
    <property type="protein sequence ID" value="MCZ3364811.1"/>
    <property type="molecule type" value="Genomic_DNA"/>
</dbReference>
<dbReference type="Proteomes" id="UP001068021">
    <property type="component" value="Unassembled WGS sequence"/>
</dbReference>
<comment type="caution">
    <text evidence="3">The sequence shown here is derived from an EMBL/GenBank/DDBJ whole genome shotgun (WGS) entry which is preliminary data.</text>
</comment>
<evidence type="ECO:0000313" key="2">
    <source>
        <dbReference type="EMBL" id="MCZ3364811.1"/>
    </source>
</evidence>
<dbReference type="AlphaFoldDB" id="A0A9E5A0T0"/>
<name>A0A9E5A0T0_9EURY</name>
<reference evidence="3" key="1">
    <citation type="submission" date="2022-12" db="EMBL/GenBank/DDBJ databases">
        <title>Reclassification of two methanogenic archaea species isolated from the Kolyma lowland permafrost.</title>
        <authorList>
            <person name="Trubitsyn V.E."/>
            <person name="Rivkina E.M."/>
            <person name="Shcherbakova V.A."/>
        </authorList>
    </citation>
    <scope>NUCLEOTIDE SEQUENCE</scope>
    <source>
        <strain evidence="2">M2</strain>
        <strain evidence="3">MK4</strain>
    </source>
</reference>
<dbReference type="RefSeq" id="WP_157197519.1">
    <property type="nucleotide sequence ID" value="NZ_JAPVER010000018.1"/>
</dbReference>
<evidence type="ECO:0000313" key="4">
    <source>
        <dbReference type="Proteomes" id="UP001068021"/>
    </source>
</evidence>
<dbReference type="EMBL" id="JAPVES010000030">
    <property type="protein sequence ID" value="MCZ3372565.1"/>
    <property type="molecule type" value="Genomic_DNA"/>
</dbReference>
<keyword evidence="1" id="KW-0472">Membrane</keyword>
<evidence type="ECO:0000256" key="1">
    <source>
        <dbReference type="SAM" id="Phobius"/>
    </source>
</evidence>
<dbReference type="Proteomes" id="UP001074446">
    <property type="component" value="Unassembled WGS sequence"/>
</dbReference>
<organism evidence="3">
    <name type="scientific">Methanobacterium veterum</name>
    <dbReference type="NCBI Taxonomy" id="408577"/>
    <lineage>
        <taxon>Archaea</taxon>
        <taxon>Methanobacteriati</taxon>
        <taxon>Methanobacteriota</taxon>
        <taxon>Methanomada group</taxon>
        <taxon>Methanobacteria</taxon>
        <taxon>Methanobacteriales</taxon>
        <taxon>Methanobacteriaceae</taxon>
        <taxon>Methanobacterium</taxon>
    </lineage>
</organism>
<gene>
    <name evidence="3" type="ORF">O3H35_07955</name>
    <name evidence="2" type="ORF">O3H54_02840</name>
</gene>
<keyword evidence="1" id="KW-0812">Transmembrane</keyword>
<keyword evidence="4" id="KW-1185">Reference proteome</keyword>